<dbReference type="Proteomes" id="UP000053424">
    <property type="component" value="Unassembled WGS sequence"/>
</dbReference>
<name>A0A0C3BUC8_HEBCY</name>
<feature type="region of interest" description="Disordered" evidence="1">
    <location>
        <begin position="1"/>
        <end position="20"/>
    </location>
</feature>
<gene>
    <name evidence="2" type="ORF">M413DRAFT_370312</name>
</gene>
<dbReference type="AlphaFoldDB" id="A0A0C3BUC8"/>
<reference evidence="2 3" key="1">
    <citation type="submission" date="2014-04" db="EMBL/GenBank/DDBJ databases">
        <authorList>
            <consortium name="DOE Joint Genome Institute"/>
            <person name="Kuo A."/>
            <person name="Gay G."/>
            <person name="Dore J."/>
            <person name="Kohler A."/>
            <person name="Nagy L.G."/>
            <person name="Floudas D."/>
            <person name="Copeland A."/>
            <person name="Barry K.W."/>
            <person name="Cichocki N."/>
            <person name="Veneault-Fourrey C."/>
            <person name="LaButti K."/>
            <person name="Lindquist E.A."/>
            <person name="Lipzen A."/>
            <person name="Lundell T."/>
            <person name="Morin E."/>
            <person name="Murat C."/>
            <person name="Sun H."/>
            <person name="Tunlid A."/>
            <person name="Henrissat B."/>
            <person name="Grigoriev I.V."/>
            <person name="Hibbett D.S."/>
            <person name="Martin F."/>
            <person name="Nordberg H.P."/>
            <person name="Cantor M.N."/>
            <person name="Hua S.X."/>
        </authorList>
    </citation>
    <scope>NUCLEOTIDE SEQUENCE [LARGE SCALE GENOMIC DNA]</scope>
    <source>
        <strain evidence="3">h7</strain>
    </source>
</reference>
<evidence type="ECO:0000256" key="1">
    <source>
        <dbReference type="SAM" id="MobiDB-lite"/>
    </source>
</evidence>
<proteinExistence type="predicted"/>
<organism evidence="2 3">
    <name type="scientific">Hebeloma cylindrosporum</name>
    <dbReference type="NCBI Taxonomy" id="76867"/>
    <lineage>
        <taxon>Eukaryota</taxon>
        <taxon>Fungi</taxon>
        <taxon>Dikarya</taxon>
        <taxon>Basidiomycota</taxon>
        <taxon>Agaricomycotina</taxon>
        <taxon>Agaricomycetes</taxon>
        <taxon>Agaricomycetidae</taxon>
        <taxon>Agaricales</taxon>
        <taxon>Agaricineae</taxon>
        <taxon>Hymenogastraceae</taxon>
        <taxon>Hebeloma</taxon>
    </lineage>
</organism>
<sequence length="237" mass="27089">MPTPVLSTLPMTSSNPHDPTKPVRTIHIHWQTHTVSTKVGPSGATLHSSTSHERVKFYPYVPYFVQRLALLQQFSTSNVYRQPCLCWCPSTTPHFLLVPYSLFICILTTIYAKSTTYIHFYNRFTSPSNLEVKKSYIFIILLRLLGTLRNHSSLPFVLLTSYTTHARSIHNFPSEGLIRDSASFGLLFLNKVLQFFGLFFCLQYLRCQISFGIRFSFKSSFICICTHILSPCSTVIS</sequence>
<reference evidence="3" key="2">
    <citation type="submission" date="2015-01" db="EMBL/GenBank/DDBJ databases">
        <title>Evolutionary Origins and Diversification of the Mycorrhizal Mutualists.</title>
        <authorList>
            <consortium name="DOE Joint Genome Institute"/>
            <consortium name="Mycorrhizal Genomics Consortium"/>
            <person name="Kohler A."/>
            <person name="Kuo A."/>
            <person name="Nagy L.G."/>
            <person name="Floudas D."/>
            <person name="Copeland A."/>
            <person name="Barry K.W."/>
            <person name="Cichocki N."/>
            <person name="Veneault-Fourrey C."/>
            <person name="LaButti K."/>
            <person name="Lindquist E.A."/>
            <person name="Lipzen A."/>
            <person name="Lundell T."/>
            <person name="Morin E."/>
            <person name="Murat C."/>
            <person name="Riley R."/>
            <person name="Ohm R."/>
            <person name="Sun H."/>
            <person name="Tunlid A."/>
            <person name="Henrissat B."/>
            <person name="Grigoriev I.V."/>
            <person name="Hibbett D.S."/>
            <person name="Martin F."/>
        </authorList>
    </citation>
    <scope>NUCLEOTIDE SEQUENCE [LARGE SCALE GENOMIC DNA]</scope>
    <source>
        <strain evidence="3">h7</strain>
    </source>
</reference>
<accession>A0A0C3BUC8</accession>
<evidence type="ECO:0000313" key="2">
    <source>
        <dbReference type="EMBL" id="KIM34986.1"/>
    </source>
</evidence>
<evidence type="ECO:0000313" key="3">
    <source>
        <dbReference type="Proteomes" id="UP000053424"/>
    </source>
</evidence>
<protein>
    <submittedName>
        <fullName evidence="2">Uncharacterized protein</fullName>
    </submittedName>
</protein>
<feature type="compositionally biased region" description="Polar residues" evidence="1">
    <location>
        <begin position="1"/>
        <end position="17"/>
    </location>
</feature>
<dbReference type="EMBL" id="KN831836">
    <property type="protein sequence ID" value="KIM34986.1"/>
    <property type="molecule type" value="Genomic_DNA"/>
</dbReference>
<dbReference type="HOGENOM" id="CLU_1170766_0_0_1"/>
<keyword evidence="3" id="KW-1185">Reference proteome</keyword>